<sequence length="246" mass="28256">MTEIECEVLYLICEIDAETEEALLNDEHPNGGGEAIKYGVGAEEEELSTSGRNLVVNSYRDLCPTSMKCLRSKRSDFLCAGFNATTMGSMTILDRSFSAPNLIFDKQRILRLAEFYPNEFTTTLDRMKLDFQLQTYIHDLRNDVRFQQVMDLGSLSIMLVETNKHKTYTEVYLLLKLVLILPVATASVERVFSAMSFVKSKLRNSMGDQLLNDSLVTFIEKDIFRHVSDESVLRRFQDMKTRRINF</sequence>
<dbReference type="Proteomes" id="UP000594263">
    <property type="component" value="Unplaced"/>
</dbReference>
<dbReference type="PANTHER" id="PTHR11697">
    <property type="entry name" value="GENERAL TRANSCRIPTION FACTOR 2-RELATED ZINC FINGER PROTEIN"/>
    <property type="match status" value="1"/>
</dbReference>
<evidence type="ECO:0000259" key="1">
    <source>
        <dbReference type="Pfam" id="PF05699"/>
    </source>
</evidence>
<dbReference type="Pfam" id="PF05699">
    <property type="entry name" value="Dimer_Tnp_hAT"/>
    <property type="match status" value="1"/>
</dbReference>
<organism evidence="2 3">
    <name type="scientific">Kalanchoe fedtschenkoi</name>
    <name type="common">Lavender scallops</name>
    <name type="synonym">South American air plant</name>
    <dbReference type="NCBI Taxonomy" id="63787"/>
    <lineage>
        <taxon>Eukaryota</taxon>
        <taxon>Viridiplantae</taxon>
        <taxon>Streptophyta</taxon>
        <taxon>Embryophyta</taxon>
        <taxon>Tracheophyta</taxon>
        <taxon>Spermatophyta</taxon>
        <taxon>Magnoliopsida</taxon>
        <taxon>eudicotyledons</taxon>
        <taxon>Gunneridae</taxon>
        <taxon>Pentapetalae</taxon>
        <taxon>Saxifragales</taxon>
        <taxon>Crassulaceae</taxon>
        <taxon>Kalanchoe</taxon>
    </lineage>
</organism>
<dbReference type="AlphaFoldDB" id="A0A7N0UM43"/>
<feature type="domain" description="HAT C-terminal dimerisation" evidence="1">
    <location>
        <begin position="157"/>
        <end position="222"/>
    </location>
</feature>
<accession>A0A7N0UM43</accession>
<dbReference type="Gramene" id="Kaladp0071s0349.1.v1.1">
    <property type="protein sequence ID" value="Kaladp0071s0349.1.v1.1"/>
    <property type="gene ID" value="Kaladp0071s0349.v1.1"/>
</dbReference>
<dbReference type="EnsemblPlants" id="Kaladp0071s0349.1.v1.1">
    <property type="protein sequence ID" value="Kaladp0071s0349.1.v1.1"/>
    <property type="gene ID" value="Kaladp0071s0349.v1.1"/>
</dbReference>
<evidence type="ECO:0000313" key="3">
    <source>
        <dbReference type="Proteomes" id="UP000594263"/>
    </source>
</evidence>
<dbReference type="GO" id="GO:0046983">
    <property type="term" value="F:protein dimerization activity"/>
    <property type="evidence" value="ECO:0007669"/>
    <property type="project" value="InterPro"/>
</dbReference>
<evidence type="ECO:0000313" key="2">
    <source>
        <dbReference type="EnsemblPlants" id="Kaladp0071s0349.1.v1.1"/>
    </source>
</evidence>
<reference evidence="2" key="1">
    <citation type="submission" date="2021-01" db="UniProtKB">
        <authorList>
            <consortium name="EnsemblPlants"/>
        </authorList>
    </citation>
    <scope>IDENTIFICATION</scope>
</reference>
<dbReference type="PANTHER" id="PTHR11697:SF230">
    <property type="entry name" value="ZINC FINGER, MYM DOMAIN CONTAINING 1"/>
    <property type="match status" value="1"/>
</dbReference>
<keyword evidence="3" id="KW-1185">Reference proteome</keyword>
<dbReference type="InterPro" id="IPR055298">
    <property type="entry name" value="AtLOH3-like"/>
</dbReference>
<proteinExistence type="predicted"/>
<dbReference type="InterPro" id="IPR008906">
    <property type="entry name" value="HATC_C_dom"/>
</dbReference>
<name>A0A7N0UM43_KALFE</name>
<protein>
    <recommendedName>
        <fullName evidence="1">HAT C-terminal dimerisation domain-containing protein</fullName>
    </recommendedName>
</protein>